<protein>
    <submittedName>
        <fullName evidence="2">Uncharacterized protein</fullName>
    </submittedName>
</protein>
<dbReference type="InterPro" id="IPR021109">
    <property type="entry name" value="Peptidase_aspartic_dom_sf"/>
</dbReference>
<evidence type="ECO:0000256" key="1">
    <source>
        <dbReference type="SAM" id="MobiDB-lite"/>
    </source>
</evidence>
<feature type="region of interest" description="Disordered" evidence="1">
    <location>
        <begin position="199"/>
        <end position="253"/>
    </location>
</feature>
<proteinExistence type="predicted"/>
<dbReference type="AlphaFoldDB" id="A0A8K0CMI4"/>
<dbReference type="Pfam" id="PF08284">
    <property type="entry name" value="RVP_2"/>
    <property type="match status" value="1"/>
</dbReference>
<name>A0A8K0CMI4_IGNLU</name>
<dbReference type="SUPFAM" id="SSF50630">
    <property type="entry name" value="Acid proteases"/>
    <property type="match status" value="1"/>
</dbReference>
<dbReference type="PROSITE" id="PS00141">
    <property type="entry name" value="ASP_PROTEASE"/>
    <property type="match status" value="1"/>
</dbReference>
<organism evidence="2 3">
    <name type="scientific">Ignelater luminosus</name>
    <name type="common">Cucubano</name>
    <name type="synonym">Pyrophorus luminosus</name>
    <dbReference type="NCBI Taxonomy" id="2038154"/>
    <lineage>
        <taxon>Eukaryota</taxon>
        <taxon>Metazoa</taxon>
        <taxon>Ecdysozoa</taxon>
        <taxon>Arthropoda</taxon>
        <taxon>Hexapoda</taxon>
        <taxon>Insecta</taxon>
        <taxon>Pterygota</taxon>
        <taxon>Neoptera</taxon>
        <taxon>Endopterygota</taxon>
        <taxon>Coleoptera</taxon>
        <taxon>Polyphaga</taxon>
        <taxon>Elateriformia</taxon>
        <taxon>Elateroidea</taxon>
        <taxon>Elateridae</taxon>
        <taxon>Agrypninae</taxon>
        <taxon>Pyrophorini</taxon>
        <taxon>Ignelater</taxon>
    </lineage>
</organism>
<accession>A0A8K0CMI4</accession>
<dbReference type="GO" id="GO:0006508">
    <property type="term" value="P:proteolysis"/>
    <property type="evidence" value="ECO:0007669"/>
    <property type="project" value="InterPro"/>
</dbReference>
<gene>
    <name evidence="2" type="ORF">ILUMI_18447</name>
</gene>
<dbReference type="InterPro" id="IPR001969">
    <property type="entry name" value="Aspartic_peptidase_AS"/>
</dbReference>
<dbReference type="Proteomes" id="UP000801492">
    <property type="component" value="Unassembled WGS sequence"/>
</dbReference>
<evidence type="ECO:0000313" key="3">
    <source>
        <dbReference type="Proteomes" id="UP000801492"/>
    </source>
</evidence>
<keyword evidence="3" id="KW-1185">Reference proteome</keyword>
<comment type="caution">
    <text evidence="2">The sequence shown here is derived from an EMBL/GenBank/DDBJ whole genome shotgun (WGS) entry which is preliminary data.</text>
</comment>
<feature type="compositionally biased region" description="Polar residues" evidence="1">
    <location>
        <begin position="227"/>
        <end position="253"/>
    </location>
</feature>
<reference evidence="2" key="1">
    <citation type="submission" date="2019-08" db="EMBL/GenBank/DDBJ databases">
        <title>The genome of the North American firefly Photinus pyralis.</title>
        <authorList>
            <consortium name="Photinus pyralis genome working group"/>
            <person name="Fallon T.R."/>
            <person name="Sander Lower S.E."/>
            <person name="Weng J.-K."/>
        </authorList>
    </citation>
    <scope>NUCLEOTIDE SEQUENCE</scope>
    <source>
        <strain evidence="2">TRF0915ILg1</strain>
        <tissue evidence="2">Whole body</tissue>
    </source>
</reference>
<sequence>MSSNESSEFTTELIESDEQLNFTLESLTLSQVHDDLSDLSTSFDNLSISGNKSFNLNSIVAAQAPQNVPYTEQLIAAARNYGEILPKFDGKINTLYAFIIKVQQYYNRYGESLNQFIERVKAAEMQLNTKLRADPTITNEQCRVHQEINEQRAMEVLYDNCPSTLQTILDVKTPERLNETITIILNYVTKHQEKIEKNFKKGSSYTPHFNRNATRNDNHYNPRNNNASGQQRSMENAQGNKVTPMSTSNFRSNRFSGENFRSWRQNKPMVNFTAVETQNELDPTNESFMEATEGVYQCAIDSSLPCLQLPTLGINILIDTGATNSLINPATAQRLFPNSIYKEPFILKTITTETFHSHCADVNLFEEKQFLKYYIVNFHPHIDILLGSDSLNQMNAKIDYAQGTIELNGYLHQLKKYSPVKKENSEEWNAVTFPTNIKKGTVLMPRQQVADAIIPETLTT</sequence>
<feature type="compositionally biased region" description="Polar residues" evidence="1">
    <location>
        <begin position="201"/>
        <end position="213"/>
    </location>
</feature>
<dbReference type="Gene3D" id="2.40.70.10">
    <property type="entry name" value="Acid Proteases"/>
    <property type="match status" value="1"/>
</dbReference>
<dbReference type="OrthoDB" id="6772249at2759"/>
<dbReference type="EMBL" id="VTPC01082044">
    <property type="protein sequence ID" value="KAF2887726.1"/>
    <property type="molecule type" value="Genomic_DNA"/>
</dbReference>
<dbReference type="CDD" id="cd00303">
    <property type="entry name" value="retropepsin_like"/>
    <property type="match status" value="1"/>
</dbReference>
<feature type="non-terminal residue" evidence="2">
    <location>
        <position position="1"/>
    </location>
</feature>
<dbReference type="GO" id="GO:0004190">
    <property type="term" value="F:aspartic-type endopeptidase activity"/>
    <property type="evidence" value="ECO:0007669"/>
    <property type="project" value="InterPro"/>
</dbReference>
<evidence type="ECO:0000313" key="2">
    <source>
        <dbReference type="EMBL" id="KAF2887726.1"/>
    </source>
</evidence>